<proteinExistence type="predicted"/>
<dbReference type="EMBL" id="JAOB01000033">
    <property type="protein sequence ID" value="EUA52242.1"/>
    <property type="molecule type" value="Genomic_DNA"/>
</dbReference>
<dbReference type="AlphaFoldDB" id="X8C7B4"/>
<protein>
    <submittedName>
        <fullName evidence="1">Uncharacterized protein</fullName>
    </submittedName>
</protein>
<evidence type="ECO:0000313" key="1">
    <source>
        <dbReference type="EMBL" id="EUA52242.1"/>
    </source>
</evidence>
<sequence length="53" mass="5572">MTYGRLRSFLYTITLPVHDAKSLHCRDHSATSRLAGPDEAAPAVGFIASAAAG</sequence>
<accession>X8C7B4</accession>
<reference evidence="1" key="1">
    <citation type="submission" date="2014-01" db="EMBL/GenBank/DDBJ databases">
        <authorList>
            <person name="Brown-Elliot B."/>
            <person name="Wallace R."/>
            <person name="Lenaerts A."/>
            <person name="Ordway D."/>
            <person name="DeGroote M.A."/>
            <person name="Parker T."/>
            <person name="Sizemore C."/>
            <person name="Tallon L.J."/>
            <person name="Sadzewicz L.K."/>
            <person name="Sengamalay N."/>
            <person name="Fraser C.M."/>
            <person name="Hine E."/>
            <person name="Shefchek K.A."/>
            <person name="Das S.P."/>
            <person name="Tettelin H."/>
        </authorList>
    </citation>
    <scope>NUCLEOTIDE SEQUENCE [LARGE SCALE GENOMIC DNA]</scope>
    <source>
        <strain evidence="1">4042</strain>
    </source>
</reference>
<name>X8C7B4_MYCXE</name>
<comment type="caution">
    <text evidence="1">The sequence shown here is derived from an EMBL/GenBank/DDBJ whole genome shotgun (WGS) entry which is preliminary data.</text>
</comment>
<organism evidence="1">
    <name type="scientific">Mycobacterium xenopi 4042</name>
    <dbReference type="NCBI Taxonomy" id="1299334"/>
    <lineage>
        <taxon>Bacteria</taxon>
        <taxon>Bacillati</taxon>
        <taxon>Actinomycetota</taxon>
        <taxon>Actinomycetes</taxon>
        <taxon>Mycobacteriales</taxon>
        <taxon>Mycobacteriaceae</taxon>
        <taxon>Mycobacterium</taxon>
    </lineage>
</organism>
<gene>
    <name evidence="1" type="ORF">I553_2428</name>
</gene>